<dbReference type="AlphaFoldDB" id="A0A2M8DMK0"/>
<evidence type="ECO:0000313" key="10">
    <source>
        <dbReference type="Proteomes" id="UP000228875"/>
    </source>
</evidence>
<dbReference type="GO" id="GO:0005829">
    <property type="term" value="C:cytosol"/>
    <property type="evidence" value="ECO:0007669"/>
    <property type="project" value="TreeGrafter"/>
</dbReference>
<feature type="domain" description="TACO1/YebC-like second and third" evidence="7">
    <location>
        <begin position="81"/>
        <end position="230"/>
    </location>
</feature>
<comment type="caution">
    <text evidence="9">The sequence shown here is derived from an EMBL/GenBank/DDBJ whole genome shotgun (WGS) entry which is preliminary data.</text>
</comment>
<evidence type="ECO:0000256" key="1">
    <source>
        <dbReference type="ARBA" id="ARBA00008724"/>
    </source>
</evidence>
<comment type="similarity">
    <text evidence="1">Belongs to the TACO1 family.</text>
</comment>
<keyword evidence="6" id="KW-0175">Coiled coil</keyword>
<evidence type="ECO:0008006" key="11">
    <source>
        <dbReference type="Google" id="ProtNLM"/>
    </source>
</evidence>
<dbReference type="Gene3D" id="1.10.10.200">
    <property type="match status" value="1"/>
</dbReference>
<dbReference type="EMBL" id="PFTB01000054">
    <property type="protein sequence ID" value="PJB99307.1"/>
    <property type="molecule type" value="Genomic_DNA"/>
</dbReference>
<dbReference type="PANTHER" id="PTHR12532">
    <property type="entry name" value="TRANSLATIONAL ACTIVATOR OF CYTOCHROME C OXIDASE 1"/>
    <property type="match status" value="1"/>
</dbReference>
<feature type="domain" description="TACO1/YebC-like N-terminal" evidence="8">
    <location>
        <begin position="5"/>
        <end position="75"/>
    </location>
</feature>
<name>A0A2M8DMK0_9BACT</name>
<dbReference type="Pfam" id="PF20772">
    <property type="entry name" value="TACO1_YebC_N"/>
    <property type="match status" value="1"/>
</dbReference>
<dbReference type="InterPro" id="IPR049083">
    <property type="entry name" value="TACO1_YebC_N"/>
</dbReference>
<dbReference type="InterPro" id="IPR026564">
    <property type="entry name" value="Transcrip_reg_TACO1-like_dom3"/>
</dbReference>
<keyword evidence="5" id="KW-0804">Transcription</keyword>
<feature type="non-terminal residue" evidence="9">
    <location>
        <position position="231"/>
    </location>
</feature>
<dbReference type="SUPFAM" id="SSF75625">
    <property type="entry name" value="YebC-like"/>
    <property type="match status" value="1"/>
</dbReference>
<evidence type="ECO:0000256" key="2">
    <source>
        <dbReference type="ARBA" id="ARBA00022490"/>
    </source>
</evidence>
<keyword evidence="4" id="KW-0238">DNA-binding</keyword>
<evidence type="ECO:0000256" key="4">
    <source>
        <dbReference type="ARBA" id="ARBA00023125"/>
    </source>
</evidence>
<dbReference type="FunFam" id="1.10.10.200:FF:000002">
    <property type="entry name" value="Probable transcriptional regulatory protein CLM62_37755"/>
    <property type="match status" value="1"/>
</dbReference>
<evidence type="ECO:0000313" key="9">
    <source>
        <dbReference type="EMBL" id="PJB99307.1"/>
    </source>
</evidence>
<sequence>MSKHSHWAKIKRKKEVADKERGQMFSKVLRMISVAAKRGGDPETNASLRLAIEKAREFNMPKETIERAVKKGSGGLEGGILEEVLYEAYGPGKIAILIESITDNKNRAFNEIKKILERYNGKLVTPGSVKWMFERKGCLTADCKPSTRAELGAGLVPHRNEVSGAGLQIEDFKNKEKLELVAIEAGAEDIRWSNDVLEIYTKVEDLENVKRNLEDKEVKIESASLDWVAKE</sequence>
<evidence type="ECO:0000256" key="3">
    <source>
        <dbReference type="ARBA" id="ARBA00023015"/>
    </source>
</evidence>
<dbReference type="Proteomes" id="UP000228875">
    <property type="component" value="Unassembled WGS sequence"/>
</dbReference>
<keyword evidence="3" id="KW-0805">Transcription regulation</keyword>
<dbReference type="NCBIfam" id="TIGR01033">
    <property type="entry name" value="YebC/PmpR family DNA-binding transcriptional regulator"/>
    <property type="match status" value="1"/>
</dbReference>
<protein>
    <recommendedName>
        <fullName evidence="11">Transcriptional regulatory protein</fullName>
    </recommendedName>
</protein>
<accession>A0A2M8DMK0</accession>
<evidence type="ECO:0000259" key="8">
    <source>
        <dbReference type="Pfam" id="PF20772"/>
    </source>
</evidence>
<dbReference type="GO" id="GO:0003677">
    <property type="term" value="F:DNA binding"/>
    <property type="evidence" value="ECO:0007669"/>
    <property type="project" value="UniProtKB-KW"/>
</dbReference>
<dbReference type="Pfam" id="PF01709">
    <property type="entry name" value="Transcrip_reg"/>
    <property type="match status" value="1"/>
</dbReference>
<evidence type="ECO:0000256" key="6">
    <source>
        <dbReference type="SAM" id="Coils"/>
    </source>
</evidence>
<dbReference type="Gene3D" id="3.30.70.980">
    <property type="match status" value="2"/>
</dbReference>
<evidence type="ECO:0000259" key="7">
    <source>
        <dbReference type="Pfam" id="PF01709"/>
    </source>
</evidence>
<dbReference type="InterPro" id="IPR048300">
    <property type="entry name" value="TACO1_YebC-like_2nd/3rd_dom"/>
</dbReference>
<evidence type="ECO:0000256" key="5">
    <source>
        <dbReference type="ARBA" id="ARBA00023163"/>
    </source>
</evidence>
<keyword evidence="2" id="KW-0963">Cytoplasm</keyword>
<gene>
    <name evidence="9" type="ORF">CO077_02415</name>
</gene>
<feature type="coiled-coil region" evidence="6">
    <location>
        <begin position="196"/>
        <end position="226"/>
    </location>
</feature>
<dbReference type="InterPro" id="IPR002876">
    <property type="entry name" value="Transcrip_reg_TACO1-like"/>
</dbReference>
<organism evidence="9 10">
    <name type="scientific">Candidatus Nealsonbacteria bacterium CG_4_9_14_0_8_um_filter_35_12</name>
    <dbReference type="NCBI Taxonomy" id="1974692"/>
    <lineage>
        <taxon>Bacteria</taxon>
        <taxon>Candidatus Nealsoniibacteriota</taxon>
    </lineage>
</organism>
<dbReference type="PANTHER" id="PTHR12532:SF6">
    <property type="entry name" value="TRANSCRIPTIONAL REGULATORY PROTEIN YEBC-RELATED"/>
    <property type="match status" value="1"/>
</dbReference>
<dbReference type="InterPro" id="IPR017856">
    <property type="entry name" value="Integrase-like_N"/>
</dbReference>
<reference evidence="10" key="1">
    <citation type="submission" date="2017-09" db="EMBL/GenBank/DDBJ databases">
        <title>Depth-based differentiation of microbial function through sediment-hosted aquifers and enrichment of novel symbionts in the deep terrestrial subsurface.</title>
        <authorList>
            <person name="Probst A.J."/>
            <person name="Ladd B."/>
            <person name="Jarett J.K."/>
            <person name="Geller-Mcgrath D.E."/>
            <person name="Sieber C.M.K."/>
            <person name="Emerson J.B."/>
            <person name="Anantharaman K."/>
            <person name="Thomas B.C."/>
            <person name="Malmstrom R."/>
            <person name="Stieglmeier M."/>
            <person name="Klingl A."/>
            <person name="Woyke T."/>
            <person name="Ryan C.M."/>
            <person name="Banfield J.F."/>
        </authorList>
    </citation>
    <scope>NUCLEOTIDE SEQUENCE [LARGE SCALE GENOMIC DNA]</scope>
</reference>
<dbReference type="InterPro" id="IPR029072">
    <property type="entry name" value="YebC-like"/>
</dbReference>
<proteinExistence type="inferred from homology"/>